<dbReference type="InterPro" id="IPR005650">
    <property type="entry name" value="BlaI_family"/>
</dbReference>
<evidence type="ECO:0000256" key="3">
    <source>
        <dbReference type="ARBA" id="ARBA00023125"/>
    </source>
</evidence>
<sequence>MAPARPGRRGRARGGAVRGFGDLEAAIMEQLWARSAPATVREVHTDLTRDRELAYTTVLTVMEKLFRKNYLHRTQHGRAHTYQPVMSREQYVARLMREALADSDDRAQALLHFVGQMTLDEAAALRQALRSYEQRITE</sequence>
<keyword evidence="3" id="KW-0238">DNA-binding</keyword>
<gene>
    <name evidence="5" type="ORF">Daura_30640</name>
</gene>
<dbReference type="Gene3D" id="6.10.140.850">
    <property type="match status" value="1"/>
</dbReference>
<evidence type="ECO:0000313" key="5">
    <source>
        <dbReference type="EMBL" id="UWZ51114.1"/>
    </source>
</evidence>
<dbReference type="InterPro" id="IPR036390">
    <property type="entry name" value="WH_DNA-bd_sf"/>
</dbReference>
<evidence type="ECO:0000256" key="4">
    <source>
        <dbReference type="ARBA" id="ARBA00023163"/>
    </source>
</evidence>
<dbReference type="GO" id="GO:0045892">
    <property type="term" value="P:negative regulation of DNA-templated transcription"/>
    <property type="evidence" value="ECO:0007669"/>
    <property type="project" value="InterPro"/>
</dbReference>
<dbReference type="SUPFAM" id="SSF46785">
    <property type="entry name" value="Winged helix' DNA-binding domain"/>
    <property type="match status" value="1"/>
</dbReference>
<proteinExistence type="inferred from homology"/>
<dbReference type="KEGG" id="daur:Daura_30640"/>
<evidence type="ECO:0000256" key="1">
    <source>
        <dbReference type="ARBA" id="ARBA00011046"/>
    </source>
</evidence>
<keyword evidence="6" id="KW-1185">Reference proteome</keyword>
<dbReference type="InterPro" id="IPR036388">
    <property type="entry name" value="WH-like_DNA-bd_sf"/>
</dbReference>
<organism evidence="5 6">
    <name type="scientific">Dactylosporangium aurantiacum</name>
    <dbReference type="NCBI Taxonomy" id="35754"/>
    <lineage>
        <taxon>Bacteria</taxon>
        <taxon>Bacillati</taxon>
        <taxon>Actinomycetota</taxon>
        <taxon>Actinomycetes</taxon>
        <taxon>Micromonosporales</taxon>
        <taxon>Micromonosporaceae</taxon>
        <taxon>Dactylosporangium</taxon>
    </lineage>
</organism>
<dbReference type="EMBL" id="CP073767">
    <property type="protein sequence ID" value="UWZ51114.1"/>
    <property type="molecule type" value="Genomic_DNA"/>
</dbReference>
<dbReference type="Pfam" id="PF03965">
    <property type="entry name" value="Penicillinase_R"/>
    <property type="match status" value="1"/>
</dbReference>
<dbReference type="Proteomes" id="UP001058003">
    <property type="component" value="Chromosome"/>
</dbReference>
<dbReference type="AlphaFoldDB" id="A0A9Q9MCN0"/>
<dbReference type="GO" id="GO:0003677">
    <property type="term" value="F:DNA binding"/>
    <property type="evidence" value="ECO:0007669"/>
    <property type="project" value="UniProtKB-KW"/>
</dbReference>
<protein>
    <submittedName>
        <fullName evidence="5">BlaI/MecI/CopY family transcriptional regulator</fullName>
    </submittedName>
</protein>
<comment type="similarity">
    <text evidence="1">Belongs to the BlaI transcriptional regulatory family.</text>
</comment>
<evidence type="ECO:0000256" key="2">
    <source>
        <dbReference type="ARBA" id="ARBA00023015"/>
    </source>
</evidence>
<keyword evidence="2" id="KW-0805">Transcription regulation</keyword>
<evidence type="ECO:0000313" key="6">
    <source>
        <dbReference type="Proteomes" id="UP001058003"/>
    </source>
</evidence>
<accession>A0A9Q9MCN0</accession>
<reference evidence="5" key="1">
    <citation type="submission" date="2021-04" db="EMBL/GenBank/DDBJ databases">
        <title>Dactylosporangium aurantiacum NRRL B-8018 full assembly.</title>
        <authorList>
            <person name="Hartkoorn R.C."/>
            <person name="Beaudoing E."/>
            <person name="Hot D."/>
        </authorList>
    </citation>
    <scope>NUCLEOTIDE SEQUENCE</scope>
    <source>
        <strain evidence="5">NRRL B-8018</strain>
    </source>
</reference>
<dbReference type="RefSeq" id="WP_162189918.1">
    <property type="nucleotide sequence ID" value="NZ_JAQQGQ010000036.1"/>
</dbReference>
<dbReference type="Gene3D" id="1.10.10.10">
    <property type="entry name" value="Winged helix-like DNA-binding domain superfamily/Winged helix DNA-binding domain"/>
    <property type="match status" value="1"/>
</dbReference>
<keyword evidence="4" id="KW-0804">Transcription</keyword>
<name>A0A9Q9MCN0_9ACTN</name>